<evidence type="ECO:0000313" key="2">
    <source>
        <dbReference type="EMBL" id="QVV87821.1"/>
    </source>
</evidence>
<keyword evidence="1" id="KW-0472">Membrane</keyword>
<dbReference type="RefSeq" id="WP_214418640.1">
    <property type="nucleotide sequence ID" value="NZ_CP075546.1"/>
</dbReference>
<evidence type="ECO:0000256" key="1">
    <source>
        <dbReference type="SAM" id="Phobius"/>
    </source>
</evidence>
<reference evidence="2 3" key="1">
    <citation type="submission" date="2021-05" db="EMBL/GenBank/DDBJ databases">
        <title>A novel Methanospirillum isolate from a pyrite-forming mixed culture.</title>
        <authorList>
            <person name="Bunk B."/>
            <person name="Sproer C."/>
            <person name="Spring S."/>
            <person name="Pester M."/>
        </authorList>
    </citation>
    <scope>NUCLEOTIDE SEQUENCE [LARGE SCALE GENOMIC DNA]</scope>
    <source>
        <strain evidence="2 3">J.3.6.1-F.2.7.3</strain>
    </source>
</reference>
<proteinExistence type="predicted"/>
<feature type="transmembrane region" description="Helical" evidence="1">
    <location>
        <begin position="42"/>
        <end position="65"/>
    </location>
</feature>
<name>A0A8E7AYK0_9EURY</name>
<protein>
    <submittedName>
        <fullName evidence="2">GntP family permease</fullName>
    </submittedName>
</protein>
<accession>A0A8E7AYK0</accession>
<dbReference type="AlphaFoldDB" id="A0A8E7AYK0"/>
<dbReference type="Pfam" id="PF02447">
    <property type="entry name" value="GntP_permease"/>
    <property type="match status" value="1"/>
</dbReference>
<dbReference type="KEGG" id="mrtj:KHC33_10755"/>
<dbReference type="Proteomes" id="UP000680656">
    <property type="component" value="Chromosome"/>
</dbReference>
<dbReference type="GO" id="GO:0015128">
    <property type="term" value="F:gluconate transmembrane transporter activity"/>
    <property type="evidence" value="ECO:0007669"/>
    <property type="project" value="InterPro"/>
</dbReference>
<keyword evidence="3" id="KW-1185">Reference proteome</keyword>
<dbReference type="InterPro" id="IPR003474">
    <property type="entry name" value="Glcn_transporter"/>
</dbReference>
<gene>
    <name evidence="2" type="ORF">KHC33_10755</name>
</gene>
<keyword evidence="1" id="KW-0812">Transmembrane</keyword>
<dbReference type="GeneID" id="65097669"/>
<dbReference type="EMBL" id="CP075546">
    <property type="protein sequence ID" value="QVV87821.1"/>
    <property type="molecule type" value="Genomic_DNA"/>
</dbReference>
<evidence type="ECO:0000313" key="3">
    <source>
        <dbReference type="Proteomes" id="UP000680656"/>
    </source>
</evidence>
<dbReference type="GO" id="GO:0016020">
    <property type="term" value="C:membrane"/>
    <property type="evidence" value="ECO:0007669"/>
    <property type="project" value="InterPro"/>
</dbReference>
<organism evidence="2 3">
    <name type="scientific">Methanospirillum purgamenti</name>
    <dbReference type="NCBI Taxonomy" id="2834276"/>
    <lineage>
        <taxon>Archaea</taxon>
        <taxon>Methanobacteriati</taxon>
        <taxon>Methanobacteriota</taxon>
        <taxon>Stenosarchaea group</taxon>
        <taxon>Methanomicrobia</taxon>
        <taxon>Methanomicrobiales</taxon>
        <taxon>Methanospirillaceae</taxon>
        <taxon>Methanospirillum</taxon>
    </lineage>
</organism>
<sequence length="69" mass="7793">MNPLALFLFILAGAGVMCFVTDPYFWLLHRETGDEVKKIFTYYTLPQIVIGITTCILAVIIQVLFPISL</sequence>
<keyword evidence="1" id="KW-1133">Transmembrane helix</keyword>